<dbReference type="AlphaFoldDB" id="A0A8H6FW07"/>
<dbReference type="GeneID" id="59287575"/>
<dbReference type="EMBL" id="JACCJC010000022">
    <property type="protein sequence ID" value="KAF6235719.1"/>
    <property type="molecule type" value="Genomic_DNA"/>
</dbReference>
<gene>
    <name evidence="1" type="ORF">HO173_005914</name>
</gene>
<comment type="caution">
    <text evidence="1">The sequence shown here is derived from an EMBL/GenBank/DDBJ whole genome shotgun (WGS) entry which is preliminary data.</text>
</comment>
<organism evidence="1 2">
    <name type="scientific">Letharia columbiana</name>
    <dbReference type="NCBI Taxonomy" id="112416"/>
    <lineage>
        <taxon>Eukaryota</taxon>
        <taxon>Fungi</taxon>
        <taxon>Dikarya</taxon>
        <taxon>Ascomycota</taxon>
        <taxon>Pezizomycotina</taxon>
        <taxon>Lecanoromycetes</taxon>
        <taxon>OSLEUM clade</taxon>
        <taxon>Lecanoromycetidae</taxon>
        <taxon>Lecanorales</taxon>
        <taxon>Lecanorineae</taxon>
        <taxon>Parmeliaceae</taxon>
        <taxon>Letharia</taxon>
    </lineage>
</organism>
<proteinExistence type="predicted"/>
<evidence type="ECO:0000313" key="1">
    <source>
        <dbReference type="EMBL" id="KAF6235719.1"/>
    </source>
</evidence>
<evidence type="ECO:0000313" key="2">
    <source>
        <dbReference type="Proteomes" id="UP000578531"/>
    </source>
</evidence>
<reference evidence="1 2" key="1">
    <citation type="journal article" date="2020" name="Genomics">
        <title>Complete, high-quality genomes from long-read metagenomic sequencing of two wolf lichen thalli reveals enigmatic genome architecture.</title>
        <authorList>
            <person name="McKenzie S.K."/>
            <person name="Walston R.F."/>
            <person name="Allen J.L."/>
        </authorList>
    </citation>
    <scope>NUCLEOTIDE SEQUENCE [LARGE SCALE GENOMIC DNA]</scope>
    <source>
        <strain evidence="1">WasteWater2</strain>
    </source>
</reference>
<dbReference type="Proteomes" id="UP000578531">
    <property type="component" value="Unassembled WGS sequence"/>
</dbReference>
<keyword evidence="2" id="KW-1185">Reference proteome</keyword>
<dbReference type="RefSeq" id="XP_037165086.1">
    <property type="nucleotide sequence ID" value="XM_037307826.1"/>
</dbReference>
<sequence>MVTSGVAKLERAIQLWHASFSPQEVPNKRAQSRIILPAPIVRIISYERSVADPRFMDKLYPTQARNVERWSWAAGMVGSYGMPIGSVCHNLRRLSRGAISNLFSKTSVRKLQPVILGVIDKLCNKLEVI</sequence>
<name>A0A8H6FW07_9LECA</name>
<accession>A0A8H6FW07</accession>
<protein>
    <submittedName>
        <fullName evidence="1">Uncharacterized protein</fullName>
    </submittedName>
</protein>